<keyword evidence="3" id="KW-1185">Reference proteome</keyword>
<evidence type="ECO:0000256" key="1">
    <source>
        <dbReference type="SAM" id="MobiDB-lite"/>
    </source>
</evidence>
<sequence>MGNRPDLPRSITVTIGCIFVVIIARPRPVRSNSSGGKGFVCVVCGLISITDFDSIIYLFDLFQSKMAGDESPERRVSRRFSIPIPSFPGIKRKQDRYQTKIQRPRWVLHVQATFWRTLMGLGMFFHRLAPPRPPHPNFHRNIPSTVSNRHGVIPLQFYVPKDYETIRRQHIHDDGALQAAAAASGGHHISNRLHTLSNSVRRRSIQARKWGGYPVVINFHGGGFTLGTAVDDARWCATVVEECNAIVVSVDYRLAPEHPFPTAVDDGVDAVLWIHKHAAELGIDPNRIALSGFSSGGNMAFSVPLRLYDHLTDFTRIASSTRTSLEALVTVNSEALPNDSASRLISTPSAPSSSHGVSVASSSNAKASAKTGATATVSEASRPVLDIKLRCIVPWYPSLDYTRTREYRRATCKRADQELPALFTDLFDDSYLHPPKDVALDSPYLSPGIAPTALLRRALPKNIIMHTCEWDMLLEEGEEFHERLISKEVGKQVVYTMVPGVPHGWDKAPNPIKPTPGVREYYLKACREIRRCLDVEGTVAEYEDEDGQVTAAPEDAEPLVR</sequence>
<dbReference type="OrthoDB" id="433474at2759"/>
<evidence type="ECO:0000259" key="2">
    <source>
        <dbReference type="Pfam" id="PF07859"/>
    </source>
</evidence>
<feature type="region of interest" description="Disordered" evidence="1">
    <location>
        <begin position="340"/>
        <end position="373"/>
    </location>
</feature>
<reference evidence="4" key="1">
    <citation type="submission" date="2020-01" db="EMBL/GenBank/DDBJ databases">
        <authorList>
            <consortium name="DOE Joint Genome Institute"/>
            <person name="Haridas S."/>
            <person name="Albert R."/>
            <person name="Binder M."/>
            <person name="Bloem J."/>
            <person name="Labutti K."/>
            <person name="Salamov A."/>
            <person name="Andreopoulos B."/>
            <person name="Baker S.E."/>
            <person name="Barry K."/>
            <person name="Bills G."/>
            <person name="Bluhm B.H."/>
            <person name="Cannon C."/>
            <person name="Castanera R."/>
            <person name="Culley D.E."/>
            <person name="Daum C."/>
            <person name="Ezra D."/>
            <person name="Gonzalez J.B."/>
            <person name="Henrissat B."/>
            <person name="Kuo A."/>
            <person name="Liang C."/>
            <person name="Lipzen A."/>
            <person name="Lutzoni F."/>
            <person name="Magnuson J."/>
            <person name="Mondo S."/>
            <person name="Nolan M."/>
            <person name="Ohm R."/>
            <person name="Pangilinan J."/>
            <person name="Park H.-J."/>
            <person name="Ramirez L."/>
            <person name="Alfaro M."/>
            <person name="Sun H."/>
            <person name="Tritt A."/>
            <person name="Yoshinaga Y."/>
            <person name="Zwiers L.-H."/>
            <person name="Turgeon B.G."/>
            <person name="Goodwin S.B."/>
            <person name="Spatafora J.W."/>
            <person name="Crous P.W."/>
            <person name="Grigoriev I.V."/>
        </authorList>
    </citation>
    <scope>NUCLEOTIDE SEQUENCE</scope>
    <source>
        <strain evidence="4">CBS 342.82</strain>
    </source>
</reference>
<reference evidence="4" key="2">
    <citation type="submission" date="2020-04" db="EMBL/GenBank/DDBJ databases">
        <authorList>
            <consortium name="NCBI Genome Project"/>
        </authorList>
    </citation>
    <scope>NUCLEOTIDE SEQUENCE</scope>
    <source>
        <strain evidence="4">CBS 342.82</strain>
    </source>
</reference>
<dbReference type="Gene3D" id="3.40.50.1820">
    <property type="entry name" value="alpha/beta hydrolase"/>
    <property type="match status" value="1"/>
</dbReference>
<reference evidence="4" key="3">
    <citation type="submission" date="2025-08" db="UniProtKB">
        <authorList>
            <consortium name="RefSeq"/>
        </authorList>
    </citation>
    <scope>IDENTIFICATION</scope>
    <source>
        <strain evidence="4">CBS 342.82</strain>
    </source>
</reference>
<dbReference type="RefSeq" id="XP_033463647.1">
    <property type="nucleotide sequence ID" value="XM_033604065.1"/>
</dbReference>
<dbReference type="InterPro" id="IPR029058">
    <property type="entry name" value="AB_hydrolase_fold"/>
</dbReference>
<gene>
    <name evidence="4" type="ORF">K489DRAFT_377040</name>
</gene>
<accession>A0A6J3MF30</accession>
<feature type="domain" description="Alpha/beta hydrolase fold-3" evidence="2">
    <location>
        <begin position="386"/>
        <end position="505"/>
    </location>
</feature>
<dbReference type="Pfam" id="PF07859">
    <property type="entry name" value="Abhydrolase_3"/>
    <property type="match status" value="2"/>
</dbReference>
<evidence type="ECO:0000313" key="3">
    <source>
        <dbReference type="Proteomes" id="UP000504637"/>
    </source>
</evidence>
<dbReference type="PANTHER" id="PTHR23024">
    <property type="entry name" value="ARYLACETAMIDE DEACETYLASE"/>
    <property type="match status" value="1"/>
</dbReference>
<dbReference type="GeneID" id="54361865"/>
<dbReference type="Proteomes" id="UP000504637">
    <property type="component" value="Unplaced"/>
</dbReference>
<dbReference type="SUPFAM" id="SSF53474">
    <property type="entry name" value="alpha/beta-Hydrolases"/>
    <property type="match status" value="1"/>
</dbReference>
<name>A0A6J3MF30_9PEZI</name>
<dbReference type="InterPro" id="IPR013094">
    <property type="entry name" value="AB_hydrolase_3"/>
</dbReference>
<proteinExistence type="predicted"/>
<dbReference type="InterPro" id="IPR050466">
    <property type="entry name" value="Carboxylest/Gibb_receptor"/>
</dbReference>
<dbReference type="AlphaFoldDB" id="A0A6J3MF30"/>
<dbReference type="PANTHER" id="PTHR23024:SF600">
    <property type="entry name" value="PUTATIVE (AFU_ORTHOLOGUE AFUA_1G02580)-RELATED"/>
    <property type="match status" value="1"/>
</dbReference>
<feature type="domain" description="Alpha/beta hydrolase fold-3" evidence="2">
    <location>
        <begin position="216"/>
        <end position="310"/>
    </location>
</feature>
<organism evidence="4">
    <name type="scientific">Dissoconium aciculare CBS 342.82</name>
    <dbReference type="NCBI Taxonomy" id="1314786"/>
    <lineage>
        <taxon>Eukaryota</taxon>
        <taxon>Fungi</taxon>
        <taxon>Dikarya</taxon>
        <taxon>Ascomycota</taxon>
        <taxon>Pezizomycotina</taxon>
        <taxon>Dothideomycetes</taxon>
        <taxon>Dothideomycetidae</taxon>
        <taxon>Mycosphaerellales</taxon>
        <taxon>Dissoconiaceae</taxon>
        <taxon>Dissoconium</taxon>
    </lineage>
</organism>
<evidence type="ECO:0000313" key="4">
    <source>
        <dbReference type="RefSeq" id="XP_033463647.1"/>
    </source>
</evidence>
<dbReference type="GO" id="GO:0016787">
    <property type="term" value="F:hydrolase activity"/>
    <property type="evidence" value="ECO:0007669"/>
    <property type="project" value="InterPro"/>
</dbReference>
<protein>
    <recommendedName>
        <fullName evidence="2">Alpha/beta hydrolase fold-3 domain-containing protein</fullName>
    </recommendedName>
</protein>
<feature type="compositionally biased region" description="Low complexity" evidence="1">
    <location>
        <begin position="346"/>
        <end position="373"/>
    </location>
</feature>